<keyword evidence="2" id="KW-1185">Reference proteome</keyword>
<proteinExistence type="predicted"/>
<dbReference type="VEuPathDB" id="FungiDB:SPPG_08889"/>
<name>A0A0L0HPT8_SPIPD</name>
<dbReference type="Proteomes" id="UP000053201">
    <property type="component" value="Unassembled WGS sequence"/>
</dbReference>
<sequence length="501" mass="56962">MTTPTILGLLLADKQIGVAKFAIDDASDKTVYTPFVYNGKQLVLECQGHLAASGIKIFKNGKSENHVISIVMDDSDVLESLVDMLGALPQLAQGEEEWEPKHPTWNGRVDFSLGVNKKSGAYYADITPKFTPKTASKQETNLQKGYSCEIVCSVKAYINPEKKSYGLALGVRKVTVDKSNVKEIEFNEREYDDLEVIMLYYIKRGPTQFFYRPIGVEHNMESIHSTIQWFKDMCERKLKDPPPIALDLKYGYGVEEDDNDTVIDEDTDSVLVERLTEGLWIVPVNAPARLDDYWTMFRYTFPEQQRSGLAYLLIERRDAALEMATETAINAQCVMSPALKRRFLHLALESRMELRRREVVLLNFQVHTGLLGIRSGCVGELFLACSALHRIRVFLYDLLEKDLVTRGLGKNLKKAKHDHPTAMKRVMLLNAKPSRSMGFDDLAMNLPHQLDLVATYFQTLMDHMIRDDRYVIRFEELSVLTRLCDMAVKSMGGVLSLCLHE</sequence>
<reference evidence="1 2" key="1">
    <citation type="submission" date="2009-08" db="EMBL/GenBank/DDBJ databases">
        <title>The Genome Sequence of Spizellomyces punctatus strain DAOM BR117.</title>
        <authorList>
            <consortium name="The Broad Institute Genome Sequencing Platform"/>
            <person name="Russ C."/>
            <person name="Cuomo C."/>
            <person name="Shea T."/>
            <person name="Young S.K."/>
            <person name="Zeng Q."/>
            <person name="Koehrsen M."/>
            <person name="Haas B."/>
            <person name="Borodovsky M."/>
            <person name="Guigo R."/>
            <person name="Alvarado L."/>
            <person name="Berlin A."/>
            <person name="Bochicchio J."/>
            <person name="Borenstein D."/>
            <person name="Chapman S."/>
            <person name="Chen Z."/>
            <person name="Engels R."/>
            <person name="Freedman E."/>
            <person name="Gellesch M."/>
            <person name="Goldberg J."/>
            <person name="Griggs A."/>
            <person name="Gujja S."/>
            <person name="Heiman D."/>
            <person name="Hepburn T."/>
            <person name="Howarth C."/>
            <person name="Jen D."/>
            <person name="Larson L."/>
            <person name="Lewis B."/>
            <person name="Mehta T."/>
            <person name="Park D."/>
            <person name="Pearson M."/>
            <person name="Roberts A."/>
            <person name="Saif S."/>
            <person name="Shenoy N."/>
            <person name="Sisk P."/>
            <person name="Stolte C."/>
            <person name="Sykes S."/>
            <person name="Thomson T."/>
            <person name="Walk T."/>
            <person name="White J."/>
            <person name="Yandava C."/>
            <person name="Burger G."/>
            <person name="Gray M.W."/>
            <person name="Holland P.W.H."/>
            <person name="King N."/>
            <person name="Lang F.B.F."/>
            <person name="Roger A.J."/>
            <person name="Ruiz-Trillo I."/>
            <person name="Lander E."/>
            <person name="Nusbaum C."/>
        </authorList>
    </citation>
    <scope>NUCLEOTIDE SEQUENCE [LARGE SCALE GENOMIC DNA]</scope>
    <source>
        <strain evidence="1 2">DAOM BR117</strain>
    </source>
</reference>
<protein>
    <submittedName>
        <fullName evidence="1">Uncharacterized protein</fullName>
    </submittedName>
</protein>
<dbReference type="AlphaFoldDB" id="A0A0L0HPT8"/>
<evidence type="ECO:0000313" key="2">
    <source>
        <dbReference type="Proteomes" id="UP000053201"/>
    </source>
</evidence>
<accession>A0A0L0HPT8</accession>
<dbReference type="OrthoDB" id="10414342at2759"/>
<gene>
    <name evidence="1" type="ORF">SPPG_08889</name>
</gene>
<evidence type="ECO:0000313" key="1">
    <source>
        <dbReference type="EMBL" id="KND03436.1"/>
    </source>
</evidence>
<dbReference type="GeneID" id="27692014"/>
<dbReference type="RefSeq" id="XP_016611475.1">
    <property type="nucleotide sequence ID" value="XM_016757037.1"/>
</dbReference>
<organism evidence="1 2">
    <name type="scientific">Spizellomyces punctatus (strain DAOM BR117)</name>
    <dbReference type="NCBI Taxonomy" id="645134"/>
    <lineage>
        <taxon>Eukaryota</taxon>
        <taxon>Fungi</taxon>
        <taxon>Fungi incertae sedis</taxon>
        <taxon>Chytridiomycota</taxon>
        <taxon>Chytridiomycota incertae sedis</taxon>
        <taxon>Chytridiomycetes</taxon>
        <taxon>Spizellomycetales</taxon>
        <taxon>Spizellomycetaceae</taxon>
        <taxon>Spizellomyces</taxon>
    </lineage>
</organism>
<dbReference type="InParanoid" id="A0A0L0HPT8"/>
<dbReference type="EMBL" id="KQ257451">
    <property type="protein sequence ID" value="KND03436.1"/>
    <property type="molecule type" value="Genomic_DNA"/>
</dbReference>